<reference evidence="2" key="2">
    <citation type="submission" date="2016-11" db="UniProtKB">
        <authorList>
            <consortium name="WormBaseParasite"/>
        </authorList>
    </citation>
    <scope>IDENTIFICATION</scope>
</reference>
<sequence>AKLDHSVNNLLTTATGMVLSSTTQQQLLSAVAFANGAQFLQNSALLNQPFTNTTTTTTINNTLASMAATTSTGTIGANSSGQQISRVVHLRNIPSDMTDLELVHFCMPYGKLVNYLLLKGRNQ</sequence>
<dbReference type="AlphaFoldDB" id="A0A1I7VJJ0"/>
<protein>
    <submittedName>
        <fullName evidence="2">RRM domain-containing protein</fullName>
    </submittedName>
</protein>
<dbReference type="InterPro" id="IPR035979">
    <property type="entry name" value="RBD_domain_sf"/>
</dbReference>
<proteinExistence type="predicted"/>
<evidence type="ECO:0000313" key="1">
    <source>
        <dbReference type="Proteomes" id="UP000095285"/>
    </source>
</evidence>
<dbReference type="SUPFAM" id="SSF54928">
    <property type="entry name" value="RNA-binding domain, RBD"/>
    <property type="match status" value="1"/>
</dbReference>
<dbReference type="WBParaSite" id="EN70_3257">
    <property type="protein sequence ID" value="EN70_3257"/>
    <property type="gene ID" value="EN70_3257"/>
</dbReference>
<name>A0A1I7VJJ0_LOALO</name>
<dbReference type="Gene3D" id="3.30.70.330">
    <property type="match status" value="1"/>
</dbReference>
<dbReference type="STRING" id="7209.A0A1I7VJJ0"/>
<reference evidence="1" key="1">
    <citation type="submission" date="2012-04" db="EMBL/GenBank/DDBJ databases">
        <title>The Genome Sequence of Loa loa.</title>
        <authorList>
            <consortium name="The Broad Institute Genome Sequencing Platform"/>
            <consortium name="Broad Institute Genome Sequencing Center for Infectious Disease"/>
            <person name="Nutman T.B."/>
            <person name="Fink D.L."/>
            <person name="Russ C."/>
            <person name="Young S."/>
            <person name="Zeng Q."/>
            <person name="Gargeya S."/>
            <person name="Alvarado L."/>
            <person name="Berlin A."/>
            <person name="Chapman S.B."/>
            <person name="Chen Z."/>
            <person name="Freedman E."/>
            <person name="Gellesch M."/>
            <person name="Goldberg J."/>
            <person name="Griggs A."/>
            <person name="Gujja S."/>
            <person name="Heilman E.R."/>
            <person name="Heiman D."/>
            <person name="Howarth C."/>
            <person name="Mehta T."/>
            <person name="Neiman D."/>
            <person name="Pearson M."/>
            <person name="Roberts A."/>
            <person name="Saif S."/>
            <person name="Shea T."/>
            <person name="Shenoy N."/>
            <person name="Sisk P."/>
            <person name="Stolte C."/>
            <person name="Sykes S."/>
            <person name="White J."/>
            <person name="Yandava C."/>
            <person name="Haas B."/>
            <person name="Henn M.R."/>
            <person name="Nusbaum C."/>
            <person name="Birren B."/>
        </authorList>
    </citation>
    <scope>NUCLEOTIDE SEQUENCE [LARGE SCALE GENOMIC DNA]</scope>
</reference>
<dbReference type="GO" id="GO:0003676">
    <property type="term" value="F:nucleic acid binding"/>
    <property type="evidence" value="ECO:0007669"/>
    <property type="project" value="InterPro"/>
</dbReference>
<keyword evidence="1" id="KW-1185">Reference proteome</keyword>
<organism evidence="1 2">
    <name type="scientific">Loa loa</name>
    <name type="common">Eye worm</name>
    <name type="synonym">Filaria loa</name>
    <dbReference type="NCBI Taxonomy" id="7209"/>
    <lineage>
        <taxon>Eukaryota</taxon>
        <taxon>Metazoa</taxon>
        <taxon>Ecdysozoa</taxon>
        <taxon>Nematoda</taxon>
        <taxon>Chromadorea</taxon>
        <taxon>Rhabditida</taxon>
        <taxon>Spirurina</taxon>
        <taxon>Spiruromorpha</taxon>
        <taxon>Filarioidea</taxon>
        <taxon>Onchocercidae</taxon>
        <taxon>Loa</taxon>
    </lineage>
</organism>
<accession>A0A1I7VJJ0</accession>
<evidence type="ECO:0000313" key="2">
    <source>
        <dbReference type="WBParaSite" id="EN70_3257"/>
    </source>
</evidence>
<dbReference type="InterPro" id="IPR012677">
    <property type="entry name" value="Nucleotide-bd_a/b_plait_sf"/>
</dbReference>
<dbReference type="Proteomes" id="UP000095285">
    <property type="component" value="Unassembled WGS sequence"/>
</dbReference>